<evidence type="ECO:0000256" key="2">
    <source>
        <dbReference type="ARBA" id="ARBA00022643"/>
    </source>
</evidence>
<evidence type="ECO:0000256" key="5">
    <source>
        <dbReference type="ARBA" id="ARBA00048542"/>
    </source>
</evidence>
<keyword evidence="4 6" id="KW-0520">NAD</keyword>
<gene>
    <name evidence="6" type="primary">azoR</name>
    <name evidence="8" type="ORF">OJ996_24790</name>
</gene>
<evidence type="ECO:0000256" key="6">
    <source>
        <dbReference type="HAMAP-Rule" id="MF_01216"/>
    </source>
</evidence>
<dbReference type="PANTHER" id="PTHR43741:SF4">
    <property type="entry name" value="FMN-DEPENDENT NADH:QUINONE OXIDOREDUCTASE"/>
    <property type="match status" value="1"/>
</dbReference>
<sequence>MKTLLVIDSSARTKRSTTRSLTHRFATAWRARFGDSSVVHRDLGVNPPQAIDQAWISSAFEKEPGGPSTALAESNMLIDEIFRADVIVVGAPMYNFGMPAVLKSYIDQIVRSGRTFDFTDSDENPYIPLVPSRPLVLITSKGSGEYEPGGVMESMNYLEPHLATVFGFIGLGDIRFVKVAREEYKDEQWKQMVLDAEQAVDQLSTSLSAEPALA</sequence>
<feature type="binding site" evidence="6">
    <location>
        <begin position="93"/>
        <end position="96"/>
    </location>
    <ligand>
        <name>FMN</name>
        <dbReference type="ChEBI" id="CHEBI:58210"/>
    </ligand>
</feature>
<dbReference type="PANTHER" id="PTHR43741">
    <property type="entry name" value="FMN-DEPENDENT NADH-AZOREDUCTASE 1"/>
    <property type="match status" value="1"/>
</dbReference>
<evidence type="ECO:0000256" key="3">
    <source>
        <dbReference type="ARBA" id="ARBA00023002"/>
    </source>
</evidence>
<keyword evidence="9" id="KW-1185">Reference proteome</keyword>
<feature type="domain" description="Flavodoxin-like fold" evidence="7">
    <location>
        <begin position="2"/>
        <end position="197"/>
    </location>
</feature>
<protein>
    <recommendedName>
        <fullName evidence="6">FMN dependent NADH:quinone oxidoreductase</fullName>
        <ecNumber evidence="6">1.6.5.-</ecNumber>
    </recommendedName>
    <alternativeName>
        <fullName evidence="6">Azo-dye reductase</fullName>
    </alternativeName>
    <alternativeName>
        <fullName evidence="6">FMN-dependent NADH-azo compound oxidoreductase</fullName>
    </alternativeName>
    <alternativeName>
        <fullName evidence="6">FMN-dependent NADH-azoreductase</fullName>
        <ecNumber evidence="6">1.7.1.17</ecNumber>
    </alternativeName>
</protein>
<comment type="caution">
    <text evidence="8">The sequence shown here is derived from an EMBL/GenBank/DDBJ whole genome shotgun (WGS) entry which is preliminary data.</text>
</comment>
<dbReference type="RefSeq" id="WP_264516445.1">
    <property type="nucleotide sequence ID" value="NZ_JAPDDR010000019.1"/>
</dbReference>
<dbReference type="InterPro" id="IPR023048">
    <property type="entry name" value="NADH:quinone_OxRdtase_FMN_depd"/>
</dbReference>
<comment type="catalytic activity">
    <reaction evidence="5">
        <text>N,N-dimethyl-1,4-phenylenediamine + anthranilate + 2 NAD(+) = 2-(4-dimethylaminophenyl)diazenylbenzoate + 2 NADH + 2 H(+)</text>
        <dbReference type="Rhea" id="RHEA:55872"/>
        <dbReference type="ChEBI" id="CHEBI:15378"/>
        <dbReference type="ChEBI" id="CHEBI:15783"/>
        <dbReference type="ChEBI" id="CHEBI:16567"/>
        <dbReference type="ChEBI" id="CHEBI:57540"/>
        <dbReference type="ChEBI" id="CHEBI:57945"/>
        <dbReference type="ChEBI" id="CHEBI:71579"/>
        <dbReference type="EC" id="1.7.1.17"/>
    </reaction>
    <physiologicalReaction direction="right-to-left" evidence="5">
        <dbReference type="Rhea" id="RHEA:55874"/>
    </physiologicalReaction>
</comment>
<comment type="function">
    <text evidence="6">Quinone reductase that provides resistance to thiol-specific stress caused by electrophilic quinones.</text>
</comment>
<comment type="caution">
    <text evidence="6">Lacks conserved residue(s) required for the propagation of feature annotation.</text>
</comment>
<evidence type="ECO:0000313" key="8">
    <source>
        <dbReference type="EMBL" id="MCW1916829.1"/>
    </source>
</evidence>
<dbReference type="InterPro" id="IPR050104">
    <property type="entry name" value="FMN-dep_NADH:Q_OxRdtase_AzoR1"/>
</dbReference>
<dbReference type="HAMAP" id="MF_01216">
    <property type="entry name" value="Azoreductase_type1"/>
    <property type="match status" value="1"/>
</dbReference>
<dbReference type="Proteomes" id="UP001165653">
    <property type="component" value="Unassembled WGS sequence"/>
</dbReference>
<comment type="cofactor">
    <cofactor evidence="6">
        <name>FMN</name>
        <dbReference type="ChEBI" id="CHEBI:58210"/>
    </cofactor>
    <text evidence="6">Binds 1 FMN per subunit.</text>
</comment>
<accession>A0ABT3GBH6</accession>
<dbReference type="Gene3D" id="3.40.50.360">
    <property type="match status" value="1"/>
</dbReference>
<feature type="binding site" evidence="6">
    <location>
        <position position="10"/>
    </location>
    <ligand>
        <name>FMN</name>
        <dbReference type="ChEBI" id="CHEBI:58210"/>
    </ligand>
</feature>
<evidence type="ECO:0000313" key="9">
    <source>
        <dbReference type="Proteomes" id="UP001165653"/>
    </source>
</evidence>
<evidence type="ECO:0000256" key="4">
    <source>
        <dbReference type="ARBA" id="ARBA00023027"/>
    </source>
</evidence>
<comment type="catalytic activity">
    <reaction evidence="6">
        <text>2 a quinone + NADH + H(+) = 2 a 1,4-benzosemiquinone + NAD(+)</text>
        <dbReference type="Rhea" id="RHEA:65952"/>
        <dbReference type="ChEBI" id="CHEBI:15378"/>
        <dbReference type="ChEBI" id="CHEBI:57540"/>
        <dbReference type="ChEBI" id="CHEBI:57945"/>
        <dbReference type="ChEBI" id="CHEBI:132124"/>
        <dbReference type="ChEBI" id="CHEBI:134225"/>
    </reaction>
</comment>
<name>A0ABT3GBH6_9BACT</name>
<evidence type="ECO:0000259" key="7">
    <source>
        <dbReference type="Pfam" id="PF02525"/>
    </source>
</evidence>
<keyword evidence="1 6" id="KW-0285">Flavoprotein</keyword>
<keyword evidence="2 6" id="KW-0288">FMN</keyword>
<evidence type="ECO:0000256" key="1">
    <source>
        <dbReference type="ARBA" id="ARBA00022630"/>
    </source>
</evidence>
<dbReference type="EMBL" id="JAPDDR010000019">
    <property type="protein sequence ID" value="MCW1916829.1"/>
    <property type="molecule type" value="Genomic_DNA"/>
</dbReference>
<dbReference type="Pfam" id="PF02525">
    <property type="entry name" value="Flavodoxin_2"/>
    <property type="match status" value="1"/>
</dbReference>
<proteinExistence type="inferred from homology"/>
<keyword evidence="3 6" id="KW-0560">Oxidoreductase</keyword>
<comment type="function">
    <text evidence="6">Also exhibits azoreductase activity. Catalyzes the reductive cleavage of the azo bond in aromatic azo compounds to the corresponding amines.</text>
</comment>
<organism evidence="8 9">
    <name type="scientific">Luteolibacter rhizosphaerae</name>
    <dbReference type="NCBI Taxonomy" id="2989719"/>
    <lineage>
        <taxon>Bacteria</taxon>
        <taxon>Pseudomonadati</taxon>
        <taxon>Verrucomicrobiota</taxon>
        <taxon>Verrucomicrobiia</taxon>
        <taxon>Verrucomicrobiales</taxon>
        <taxon>Verrucomicrobiaceae</taxon>
        <taxon>Luteolibacter</taxon>
    </lineage>
</organism>
<dbReference type="InterPro" id="IPR029039">
    <property type="entry name" value="Flavoprotein-like_sf"/>
</dbReference>
<reference evidence="8" key="1">
    <citation type="submission" date="2022-10" db="EMBL/GenBank/DDBJ databases">
        <title>Luteolibacter sp. GHJ8, whole genome shotgun sequencing project.</title>
        <authorList>
            <person name="Zhao G."/>
            <person name="Shen L."/>
        </authorList>
    </citation>
    <scope>NUCLEOTIDE SEQUENCE</scope>
    <source>
        <strain evidence="8">GHJ8</strain>
    </source>
</reference>
<dbReference type="EC" id="1.6.5.-" evidence="6"/>
<comment type="subunit">
    <text evidence="6">Homodimer.</text>
</comment>
<comment type="similarity">
    <text evidence="6">Belongs to the azoreductase type 1 family.</text>
</comment>
<dbReference type="InterPro" id="IPR003680">
    <property type="entry name" value="Flavodoxin_fold"/>
</dbReference>
<dbReference type="EC" id="1.7.1.17" evidence="6"/>
<dbReference type="SUPFAM" id="SSF52218">
    <property type="entry name" value="Flavoproteins"/>
    <property type="match status" value="1"/>
</dbReference>